<evidence type="ECO:0000313" key="4">
    <source>
        <dbReference type="Proteomes" id="UP001235874"/>
    </source>
</evidence>
<dbReference type="InterPro" id="IPR025751">
    <property type="entry name" value="RsbRD_N_dom"/>
</dbReference>
<accession>A0AAJ6L643</accession>
<reference evidence="3 4" key="1">
    <citation type="submission" date="2023-07" db="EMBL/GenBank/DDBJ databases">
        <title>Micromonospora profundi TRM 95458 converts glycerol to a new osmotic compound.</title>
        <authorList>
            <person name="Lu D."/>
        </authorList>
    </citation>
    <scope>NUCLEOTIDE SEQUENCE [LARGE SCALE GENOMIC DNA]</scope>
    <source>
        <strain evidence="3 4">TRM95458</strain>
    </source>
</reference>
<organism evidence="3 4">
    <name type="scientific">Micromonospora profundi</name>
    <dbReference type="NCBI Taxonomy" id="1420889"/>
    <lineage>
        <taxon>Bacteria</taxon>
        <taxon>Bacillati</taxon>
        <taxon>Actinomycetota</taxon>
        <taxon>Actinomycetes</taxon>
        <taxon>Micromonosporales</taxon>
        <taxon>Micromonosporaceae</taxon>
        <taxon>Micromonospora</taxon>
    </lineage>
</organism>
<evidence type="ECO:0000259" key="1">
    <source>
        <dbReference type="Pfam" id="PF13556"/>
    </source>
</evidence>
<dbReference type="RefSeq" id="WP_306273671.1">
    <property type="nucleotide sequence ID" value="NZ_CP130472.1"/>
</dbReference>
<dbReference type="InterPro" id="IPR042070">
    <property type="entry name" value="PucR_C-HTH_sf"/>
</dbReference>
<name>A0AAJ6L643_9ACTN</name>
<dbReference type="KEGG" id="mprn:Q3V37_14095"/>
<proteinExistence type="predicted"/>
<dbReference type="AlphaFoldDB" id="A0AAJ6L643"/>
<dbReference type="PANTHER" id="PTHR33744">
    <property type="entry name" value="CARBOHYDRATE DIACID REGULATOR"/>
    <property type="match status" value="1"/>
</dbReference>
<sequence>MSADSVGLPQLPPWLREALRSAVSAELVERVVAVDLDAAFDHLRDDEEFVAQLTASVTENVRTLHRVAMGEVRIEELDLVQPRRLAVVQARRRVVQASLQLSYRVGFLTVWRDWVARLDAVETDPVRRGEGARLLTELVMAYQNAALAQVAREHMLSEESLQRSRDHLRFRLVKDLLSDDHVPDKFELLGLGYDIDADHIAVATRGDAGGTDWVRRAQSTCAVTDVLHHPEQDGTQVRFLARRAWTADARTGLRRLLVEGGIAAEVSAPARGLEGLRHSYGQIGRVRRIREAFAGKHRRHQLAGDGVLEYADVRLEAIFLDDLPMAAQLVEEELAALSGTGSGLDVLRETLCVWLRERNYAATARALHLHENTVRNRIHRIEEMLGHDLQSRQAELMLALRLHDLLAGLDETVTPIRRVR</sequence>
<dbReference type="Pfam" id="PF14361">
    <property type="entry name" value="RsbRD_N"/>
    <property type="match status" value="1"/>
</dbReference>
<dbReference type="Gene3D" id="1.10.10.2840">
    <property type="entry name" value="PucR C-terminal helix-turn-helix domain"/>
    <property type="match status" value="1"/>
</dbReference>
<keyword evidence="4" id="KW-1185">Reference proteome</keyword>
<dbReference type="InterPro" id="IPR025736">
    <property type="entry name" value="PucR_C-HTH_dom"/>
</dbReference>
<dbReference type="Pfam" id="PF13556">
    <property type="entry name" value="HTH_30"/>
    <property type="match status" value="1"/>
</dbReference>
<feature type="domain" description="PucR C-terminal helix-turn-helix" evidence="1">
    <location>
        <begin position="347"/>
        <end position="401"/>
    </location>
</feature>
<dbReference type="Proteomes" id="UP001235874">
    <property type="component" value="Chromosome"/>
</dbReference>
<gene>
    <name evidence="3" type="ORF">Q3V37_14095</name>
</gene>
<dbReference type="PANTHER" id="PTHR33744:SF1">
    <property type="entry name" value="DNA-BINDING TRANSCRIPTIONAL ACTIVATOR ADER"/>
    <property type="match status" value="1"/>
</dbReference>
<evidence type="ECO:0000313" key="3">
    <source>
        <dbReference type="EMBL" id="WLS48256.1"/>
    </source>
</evidence>
<dbReference type="EMBL" id="CP130472">
    <property type="protein sequence ID" value="WLS48256.1"/>
    <property type="molecule type" value="Genomic_DNA"/>
</dbReference>
<feature type="domain" description="RsbT co-antagonist protein RsbRD N-terminal" evidence="2">
    <location>
        <begin position="25"/>
        <end position="169"/>
    </location>
</feature>
<evidence type="ECO:0000259" key="2">
    <source>
        <dbReference type="Pfam" id="PF14361"/>
    </source>
</evidence>
<dbReference type="InterPro" id="IPR051448">
    <property type="entry name" value="CdaR-like_regulators"/>
</dbReference>
<protein>
    <submittedName>
        <fullName evidence="3">Helix-turn-helix domain-containing protein</fullName>
    </submittedName>
</protein>